<dbReference type="RefSeq" id="WP_195223859.1">
    <property type="nucleotide sequence ID" value="NZ_JADMXZ010000004.1"/>
</dbReference>
<feature type="region of interest" description="Disordered" evidence="1">
    <location>
        <begin position="109"/>
        <end position="172"/>
    </location>
</feature>
<protein>
    <submittedName>
        <fullName evidence="2">Helix-turn-helix domain-containing protein</fullName>
    </submittedName>
</protein>
<dbReference type="EMBL" id="JAQKGX010000002">
    <property type="protein sequence ID" value="MDB1161431.1"/>
    <property type="molecule type" value="Genomic_DNA"/>
</dbReference>
<feature type="compositionally biased region" description="Basic and acidic residues" evidence="1">
    <location>
        <begin position="318"/>
        <end position="336"/>
    </location>
</feature>
<comment type="caution">
    <text evidence="2">The sequence shown here is derived from an EMBL/GenBank/DDBJ whole genome shotgun (WGS) entry which is preliminary data.</text>
</comment>
<dbReference type="Pfam" id="PF13730">
    <property type="entry name" value="HTH_36"/>
    <property type="match status" value="1"/>
</dbReference>
<feature type="region of interest" description="Disordered" evidence="1">
    <location>
        <begin position="318"/>
        <end position="353"/>
    </location>
</feature>
<organism evidence="2 3">
    <name type="scientific">Bifidobacterium catenulatum</name>
    <dbReference type="NCBI Taxonomy" id="1686"/>
    <lineage>
        <taxon>Bacteria</taxon>
        <taxon>Bacillati</taxon>
        <taxon>Actinomycetota</taxon>
        <taxon>Actinomycetes</taxon>
        <taxon>Bifidobacteriales</taxon>
        <taxon>Bifidobacteriaceae</taxon>
        <taxon>Bifidobacterium</taxon>
    </lineage>
</organism>
<feature type="region of interest" description="Disordered" evidence="1">
    <location>
        <begin position="202"/>
        <end position="222"/>
    </location>
</feature>
<reference evidence="2" key="1">
    <citation type="submission" date="2023-01" db="EMBL/GenBank/DDBJ databases">
        <title>Human gut microbiome strain richness.</title>
        <authorList>
            <person name="Chen-Liaw A."/>
        </authorList>
    </citation>
    <scope>NUCLEOTIDE SEQUENCE</scope>
    <source>
        <strain evidence="2">BSD2780120875st1_E5_BSD2780120875b_170604</strain>
    </source>
</reference>
<sequence length="412" mass="44782">MSWQCTSWALREAPAPTANARLVLIALADRCGPDGRRAWPTITTLSQEAHCSKASTKRALKALEESGCIRRGDQSLAIRDENGQWLPPQYRPIVWECCMDVTIENPARKPGRQARVEREKRGVEQESEQTGTSRGLKMSPLENVGNKPKPRGLKMSPLNSSGVTSDTSRGLTSDTTIKETNIETNTYPSVPTGHLPAGGEIHADEENTEPEPGNVEPSMSVQDDPAREVLDALDLMRSRLGLPVERPNGRDVSKAGGLVAKVASANDGDTGRALAWILAVIGWMPSNTFWLRRVTNGRSLASNWSQIANDYAVDQLETRRRHDAEARDRDKPDTGRTRKATPVPPAYTPPAAASGHAVQILGLRSLARAGVTQHDIDSHLTAQTDTSDCRVCTMEPLNRATHGLTAGQSDAN</sequence>
<accession>A0AAW5ZWB7</accession>
<evidence type="ECO:0000313" key="3">
    <source>
        <dbReference type="Proteomes" id="UP001211105"/>
    </source>
</evidence>
<evidence type="ECO:0000256" key="1">
    <source>
        <dbReference type="SAM" id="MobiDB-lite"/>
    </source>
</evidence>
<evidence type="ECO:0000313" key="2">
    <source>
        <dbReference type="EMBL" id="MDB1161431.1"/>
    </source>
</evidence>
<gene>
    <name evidence="2" type="ORF">PL707_03900</name>
</gene>
<dbReference type="Proteomes" id="UP001211105">
    <property type="component" value="Unassembled WGS sequence"/>
</dbReference>
<feature type="compositionally biased region" description="Polar residues" evidence="1">
    <location>
        <begin position="157"/>
        <end position="172"/>
    </location>
</feature>
<name>A0AAW5ZWB7_9BIFI</name>
<proteinExistence type="predicted"/>
<dbReference type="AlphaFoldDB" id="A0AAW5ZWB7"/>
<feature type="compositionally biased region" description="Basic and acidic residues" evidence="1">
    <location>
        <begin position="114"/>
        <end position="124"/>
    </location>
</feature>